<evidence type="ECO:0000256" key="1">
    <source>
        <dbReference type="SAM" id="SignalP"/>
    </source>
</evidence>
<reference evidence="2 3" key="1">
    <citation type="submission" date="2024-04" db="EMBL/GenBank/DDBJ databases">
        <title>Genomic Markers of Mycobacteria.</title>
        <authorList>
            <person name="Soliman M.S."/>
            <person name="Elkholy A."/>
            <person name="Soliman N.S."/>
            <person name="Abbas A."/>
            <person name="Khayrat S."/>
            <person name="Shawky S."/>
        </authorList>
    </citation>
    <scope>NUCLEOTIDE SEQUENCE [LARGE SCALE GENOMIC DNA]</scope>
    <source>
        <strain evidence="2 3">Egy-CU-AM5</strain>
    </source>
</reference>
<dbReference type="Proteomes" id="UP001558474">
    <property type="component" value="Unassembled WGS sequence"/>
</dbReference>
<feature type="signal peptide" evidence="1">
    <location>
        <begin position="1"/>
        <end position="19"/>
    </location>
</feature>
<dbReference type="GeneID" id="300443003"/>
<dbReference type="CDD" id="cd11577">
    <property type="entry name" value="GH71"/>
    <property type="match status" value="1"/>
</dbReference>
<accession>A0ABV3V8G6</accession>
<evidence type="ECO:0000313" key="3">
    <source>
        <dbReference type="Proteomes" id="UP001558474"/>
    </source>
</evidence>
<dbReference type="RefSeq" id="WP_211156160.1">
    <property type="nucleotide sequence ID" value="NZ_JBDLOU010000007.1"/>
</dbReference>
<proteinExistence type="predicted"/>
<keyword evidence="1" id="KW-0732">Signal</keyword>
<sequence length="491" mass="53492">MARRSVISVVALVMALVAASLYSPHSNPQEEETRTEHAITAYLPFDLPAGPAPRKVFAHYVPNFPISIDNVDGSNDYYELQYRSQEGEGGIHASYGGLLRDRPLPRKRIDQADWQIADFTTEIGQARSVGIDGFAIDVIKPRSQSNVVDNLLAAAAQIANFGILITADISGPLSYLSVEEFVADIGTYLAAPAAYRLADGTPVLSAFAAELRTPQWWAVVLEALTAKLHTKIAFVPIFVDASNKIAAYNSISYGFSAWGGRNPRGMSLSDHSHGSPADLINQAHSLGKIWMQSVPFQDSRPRSGTFEESLNGTTNRMAWQLAIAREAEWVQLITWNDYAESTAMAPSVAHGWRMLDLNAYDIARFKWGEPPKITRDAVFVSYRIQPVAALPTYPETLLMRPVAETTEPRDAIEVVSFATAPGRIDIVAGDQVTTCFAAPGRGVCVAPLRPGSFTVTMTRAGVVVASAQTDVPVEDPPFVQDLQYRLVGGLR</sequence>
<gene>
    <name evidence="2" type="ORF">ABFW12_04825</name>
</gene>
<dbReference type="InterPro" id="IPR005197">
    <property type="entry name" value="Glyco_hydro_71"/>
</dbReference>
<protein>
    <submittedName>
        <fullName evidence="2">Glycoside hydrolase family 71 protein</fullName>
    </submittedName>
</protein>
<dbReference type="Gene3D" id="3.20.20.80">
    <property type="entry name" value="Glycosidases"/>
    <property type="match status" value="1"/>
</dbReference>
<dbReference type="GO" id="GO:0016787">
    <property type="term" value="F:hydrolase activity"/>
    <property type="evidence" value="ECO:0007669"/>
    <property type="project" value="UniProtKB-KW"/>
</dbReference>
<dbReference type="EMBL" id="JBDLOU010000007">
    <property type="protein sequence ID" value="MEX3737552.1"/>
    <property type="molecule type" value="Genomic_DNA"/>
</dbReference>
<organism evidence="2 3">
    <name type="scientific">Mycolicibacterium porcinum</name>
    <dbReference type="NCBI Taxonomy" id="39693"/>
    <lineage>
        <taxon>Bacteria</taxon>
        <taxon>Bacillati</taxon>
        <taxon>Actinomycetota</taxon>
        <taxon>Actinomycetes</taxon>
        <taxon>Mycobacteriales</taxon>
        <taxon>Mycobacteriaceae</taxon>
        <taxon>Mycolicibacterium</taxon>
    </lineage>
</organism>
<comment type="caution">
    <text evidence="2">The sequence shown here is derived from an EMBL/GenBank/DDBJ whole genome shotgun (WGS) entry which is preliminary data.</text>
</comment>
<name>A0ABV3V8G6_9MYCO</name>
<feature type="chain" id="PRO_5047419185" evidence="1">
    <location>
        <begin position="20"/>
        <end position="491"/>
    </location>
</feature>
<evidence type="ECO:0000313" key="2">
    <source>
        <dbReference type="EMBL" id="MEX3737552.1"/>
    </source>
</evidence>
<keyword evidence="3" id="KW-1185">Reference proteome</keyword>
<dbReference type="Pfam" id="PF03659">
    <property type="entry name" value="Glyco_hydro_71"/>
    <property type="match status" value="1"/>
</dbReference>
<keyword evidence="2" id="KW-0378">Hydrolase</keyword>